<dbReference type="RefSeq" id="XP_066928651.1">
    <property type="nucleotide sequence ID" value="XM_067072550.1"/>
</dbReference>
<keyword evidence="4" id="KW-0444">Lipid biosynthesis</keyword>
<keyword evidence="8 14" id="KW-0812">Transmembrane</keyword>
<keyword evidence="16" id="KW-1185">Reference proteome</keyword>
<evidence type="ECO:0000256" key="6">
    <source>
        <dbReference type="ARBA" id="ARBA00022679"/>
    </source>
</evidence>
<evidence type="ECO:0000256" key="9">
    <source>
        <dbReference type="ARBA" id="ARBA00022919"/>
    </source>
</evidence>
<dbReference type="Gene3D" id="3.40.50.150">
    <property type="entry name" value="Vaccinia Virus protein VP39"/>
    <property type="match status" value="1"/>
</dbReference>
<dbReference type="Pfam" id="PF02353">
    <property type="entry name" value="CMAS"/>
    <property type="match status" value="1"/>
</dbReference>
<dbReference type="PANTHER" id="PTHR45197:SF1">
    <property type="entry name" value="SPHINGOLIPID C9-METHYLTRANSFERASE A-RELATED"/>
    <property type="match status" value="1"/>
</dbReference>
<dbReference type="GO" id="GO:0006665">
    <property type="term" value="P:sphingolipid metabolic process"/>
    <property type="evidence" value="ECO:0007669"/>
    <property type="project" value="UniProtKB-KW"/>
</dbReference>
<dbReference type="EC" id="2.1.1.317" evidence="13"/>
<keyword evidence="6" id="KW-0808">Transferase</keyword>
<accession>A0A7M6DM99</accession>
<evidence type="ECO:0000256" key="1">
    <source>
        <dbReference type="ARBA" id="ARBA00004141"/>
    </source>
</evidence>
<evidence type="ECO:0000256" key="14">
    <source>
        <dbReference type="SAM" id="Phobius"/>
    </source>
</evidence>
<protein>
    <recommendedName>
        <fullName evidence="13">sphingolipid C(9)-methyltransferase</fullName>
        <ecNumber evidence="13">2.1.1.317</ecNumber>
    </recommendedName>
</protein>
<comment type="pathway">
    <text evidence="3">Sphingolipid metabolism.</text>
</comment>
<evidence type="ECO:0000256" key="11">
    <source>
        <dbReference type="ARBA" id="ARBA00023098"/>
    </source>
</evidence>
<evidence type="ECO:0000256" key="4">
    <source>
        <dbReference type="ARBA" id="ARBA00022516"/>
    </source>
</evidence>
<dbReference type="GO" id="GO:0016020">
    <property type="term" value="C:membrane"/>
    <property type="evidence" value="ECO:0007669"/>
    <property type="project" value="UniProtKB-SubCell"/>
</dbReference>
<evidence type="ECO:0000256" key="13">
    <source>
        <dbReference type="ARBA" id="ARBA00039020"/>
    </source>
</evidence>
<dbReference type="InterPro" id="IPR052290">
    <property type="entry name" value="Sphingo_C9-MT"/>
</dbReference>
<feature type="transmembrane region" description="Helical" evidence="14">
    <location>
        <begin position="66"/>
        <end position="86"/>
    </location>
</feature>
<evidence type="ECO:0000313" key="15">
    <source>
        <dbReference type="EnsemblMetazoa" id="CLYHEMP015878.1"/>
    </source>
</evidence>
<feature type="transmembrane region" description="Helical" evidence="14">
    <location>
        <begin position="92"/>
        <end position="119"/>
    </location>
</feature>
<dbReference type="SUPFAM" id="SSF53335">
    <property type="entry name" value="S-adenosyl-L-methionine-dependent methyltransferases"/>
    <property type="match status" value="1"/>
</dbReference>
<dbReference type="Proteomes" id="UP000594262">
    <property type="component" value="Unplaced"/>
</dbReference>
<comment type="subcellular location">
    <subcellularLocation>
        <location evidence="1">Membrane</location>
        <topology evidence="1">Multi-pass membrane protein</topology>
    </subcellularLocation>
</comment>
<organism evidence="15 16">
    <name type="scientific">Clytia hemisphaerica</name>
    <dbReference type="NCBI Taxonomy" id="252671"/>
    <lineage>
        <taxon>Eukaryota</taxon>
        <taxon>Metazoa</taxon>
        <taxon>Cnidaria</taxon>
        <taxon>Hydrozoa</taxon>
        <taxon>Hydroidolina</taxon>
        <taxon>Leptothecata</taxon>
        <taxon>Obeliida</taxon>
        <taxon>Clytiidae</taxon>
        <taxon>Clytia</taxon>
    </lineage>
</organism>
<proteinExistence type="predicted"/>
<evidence type="ECO:0000256" key="2">
    <source>
        <dbReference type="ARBA" id="ARBA00004760"/>
    </source>
</evidence>
<dbReference type="InterPro" id="IPR029063">
    <property type="entry name" value="SAM-dependent_MTases_sf"/>
</dbReference>
<dbReference type="AlphaFoldDB" id="A0A7M6DM99"/>
<dbReference type="OrthoDB" id="8300214at2759"/>
<keyword evidence="5" id="KW-0489">Methyltransferase</keyword>
<dbReference type="EnsemblMetazoa" id="CLYHEMT015878.1">
    <property type="protein sequence ID" value="CLYHEMP015878.1"/>
    <property type="gene ID" value="CLYHEMG015878"/>
</dbReference>
<dbReference type="GeneID" id="136816111"/>
<keyword evidence="10 14" id="KW-1133">Transmembrane helix</keyword>
<reference evidence="15" key="1">
    <citation type="submission" date="2021-01" db="UniProtKB">
        <authorList>
            <consortium name="EnsemblMetazoa"/>
        </authorList>
    </citation>
    <scope>IDENTIFICATION</scope>
</reference>
<keyword evidence="11" id="KW-0443">Lipid metabolism</keyword>
<name>A0A7M6DM99_9CNID</name>
<sequence>MVASTVNGPVLANGNVSNGDVNNIKDGLHQNGNGVMPNGSLSRKSFPRNIRARELMKRNGTLWRDMTFKQLLLSILVLNVAIFYYLPLTPYLFPVFYMLLAIPMLSGFLGFRNFLYVFWKHSGRKSKIDEYIEFVDDETKTRFSGQFIPIRDLYELYADGKLDFKRDVLECMEHRDEFVSYKLQWWHLKFFFQKFVPEMFIHDQKQDREQVCDHYNRGNDFYRSFLGPMMVYTSGLQYTDGDSLEDMQLNKLREVCNKIALQENEKHLDIGCGWGTLVNYAAEKVGSKSTGVTIAQEQIDWASEVTAEKGVKDKAKFLCMDYRDIPDEKYDKITCLEMSEHVGIKLYANFLDQVYDMLEDDGIFFLQIAGLRRAWQWEDYMWAFFMDTYIFPGADASLPLTFPVAMLENAGFEVQAVETIGCHYSETILRWYQNWQKPEHKEEMISKYGKRLYRIWDIFLSWSTIIARQGNSTCYQIVAHKNMDAYPRKNFFKMRAKYNN</sequence>
<comment type="pathway">
    <text evidence="2">Lipid metabolism; sphingolipid metabolism.</text>
</comment>
<keyword evidence="12 14" id="KW-0472">Membrane</keyword>
<evidence type="ECO:0000256" key="7">
    <source>
        <dbReference type="ARBA" id="ARBA00022691"/>
    </source>
</evidence>
<evidence type="ECO:0000313" key="16">
    <source>
        <dbReference type="Proteomes" id="UP000594262"/>
    </source>
</evidence>
<keyword evidence="9" id="KW-0746">Sphingolipid metabolism</keyword>
<dbReference type="CDD" id="cd02440">
    <property type="entry name" value="AdoMet_MTases"/>
    <property type="match status" value="1"/>
</dbReference>
<evidence type="ECO:0000256" key="8">
    <source>
        <dbReference type="ARBA" id="ARBA00022692"/>
    </source>
</evidence>
<keyword evidence="7" id="KW-0949">S-adenosyl-L-methionine</keyword>
<dbReference type="GO" id="GO:0008168">
    <property type="term" value="F:methyltransferase activity"/>
    <property type="evidence" value="ECO:0007669"/>
    <property type="project" value="UniProtKB-KW"/>
</dbReference>
<evidence type="ECO:0000256" key="10">
    <source>
        <dbReference type="ARBA" id="ARBA00022989"/>
    </source>
</evidence>
<evidence type="ECO:0000256" key="3">
    <source>
        <dbReference type="ARBA" id="ARBA00004991"/>
    </source>
</evidence>
<evidence type="ECO:0000256" key="5">
    <source>
        <dbReference type="ARBA" id="ARBA00022603"/>
    </source>
</evidence>
<dbReference type="PANTHER" id="PTHR45197">
    <property type="entry name" value="SYNTHASE, PUTATIVE (AFU_ORTHOLOGUE AFUA_7G04190)-RELATED"/>
    <property type="match status" value="1"/>
</dbReference>
<evidence type="ECO:0000256" key="12">
    <source>
        <dbReference type="ARBA" id="ARBA00023136"/>
    </source>
</evidence>
<dbReference type="GO" id="GO:0032259">
    <property type="term" value="P:methylation"/>
    <property type="evidence" value="ECO:0007669"/>
    <property type="project" value="UniProtKB-KW"/>
</dbReference>